<gene>
    <name evidence="3" type="ORF">JI744_09645</name>
</gene>
<protein>
    <submittedName>
        <fullName evidence="3">Flagellar hook-length control protein FliK</fullName>
    </submittedName>
</protein>
<comment type="caution">
    <text evidence="3">The sequence shown here is derived from an EMBL/GenBank/DDBJ whole genome shotgun (WGS) entry which is preliminary data.</text>
</comment>
<reference evidence="3" key="1">
    <citation type="submission" date="2021-01" db="EMBL/GenBank/DDBJ databases">
        <title>Genome seq and assembly of Tabrizicola sp. KVB23.</title>
        <authorList>
            <person name="Chhetri G."/>
        </authorList>
    </citation>
    <scope>NUCLEOTIDE SEQUENCE</scope>
    <source>
        <strain evidence="3">KVB23</strain>
    </source>
</reference>
<feature type="region of interest" description="Disordered" evidence="1">
    <location>
        <begin position="1"/>
        <end position="41"/>
    </location>
</feature>
<organism evidence="3 4">
    <name type="scientific">Fuscibacter oryzae</name>
    <dbReference type="NCBI Taxonomy" id="2803939"/>
    <lineage>
        <taxon>Bacteria</taxon>
        <taxon>Pseudomonadati</taxon>
        <taxon>Pseudomonadota</taxon>
        <taxon>Alphaproteobacteria</taxon>
        <taxon>Rhodobacterales</taxon>
        <taxon>Paracoccaceae</taxon>
        <taxon>Fuscibacter</taxon>
    </lineage>
</organism>
<dbReference type="CDD" id="cd17470">
    <property type="entry name" value="T3SS_Flik_C"/>
    <property type="match status" value="1"/>
</dbReference>
<feature type="region of interest" description="Disordered" evidence="1">
    <location>
        <begin position="322"/>
        <end position="345"/>
    </location>
</feature>
<dbReference type="EMBL" id="JAESVP010000004">
    <property type="protein sequence ID" value="MBL4928367.1"/>
    <property type="molecule type" value="Genomic_DNA"/>
</dbReference>
<sequence>MAEATGEIAVETTEKATDEATDNATGEKHSQDQEIPDPADSDAAMAMFMGLPMMPVPLPVKPGEGVAAAELQPEVSKSLTQQGDSHLPHDAAEQMAALTTGASRPPAKASGAATSAPVQGLRQGLPTTAPPDLVAEDATTEAAALPNLTRGAMESAARFRLDAAAEPAADDLAALRTDTSGDVPLSGAPISEPRLEQRQADLALLAPHKQAAGHLTKLLTETGAQLATHANRSELTLAPEELGRIKFDIRQHGDTLVVTLTADRPETLELMRRHASDLRSELAAAGYGGATLDFAGSGGRHPASEQPDTTSAFETFAELAPALPEPQPSPAFQNPVATDGLDLRL</sequence>
<dbReference type="Proteomes" id="UP000619033">
    <property type="component" value="Unassembled WGS sequence"/>
</dbReference>
<feature type="region of interest" description="Disordered" evidence="1">
    <location>
        <begin position="99"/>
        <end position="131"/>
    </location>
</feature>
<evidence type="ECO:0000313" key="4">
    <source>
        <dbReference type="Proteomes" id="UP000619033"/>
    </source>
</evidence>
<name>A0A8J7SUC8_9RHOB</name>
<accession>A0A8J7SUC8</accession>
<dbReference type="Gene3D" id="3.30.750.140">
    <property type="match status" value="1"/>
</dbReference>
<keyword evidence="4" id="KW-1185">Reference proteome</keyword>
<keyword evidence="3" id="KW-0966">Cell projection</keyword>
<feature type="domain" description="Flagellar hook-length control protein-like C-terminal" evidence="2">
    <location>
        <begin position="228"/>
        <end position="294"/>
    </location>
</feature>
<dbReference type="InterPro" id="IPR021136">
    <property type="entry name" value="Flagellar_hook_control-like_C"/>
</dbReference>
<keyword evidence="3" id="KW-0282">Flagellum</keyword>
<evidence type="ECO:0000313" key="3">
    <source>
        <dbReference type="EMBL" id="MBL4928367.1"/>
    </source>
</evidence>
<evidence type="ECO:0000256" key="1">
    <source>
        <dbReference type="SAM" id="MobiDB-lite"/>
    </source>
</evidence>
<proteinExistence type="predicted"/>
<keyword evidence="3" id="KW-0969">Cilium</keyword>
<dbReference type="Pfam" id="PF02120">
    <property type="entry name" value="Flg_hook"/>
    <property type="match status" value="1"/>
</dbReference>
<evidence type="ECO:0000259" key="2">
    <source>
        <dbReference type="Pfam" id="PF02120"/>
    </source>
</evidence>
<dbReference type="AlphaFoldDB" id="A0A8J7SUC8"/>
<dbReference type="InterPro" id="IPR038610">
    <property type="entry name" value="FliK-like_C_sf"/>
</dbReference>